<comment type="caution">
    <text evidence="4">The sequence shown here is derived from an EMBL/GenBank/DDBJ whole genome shotgun (WGS) entry which is preliminary data.</text>
</comment>
<dbReference type="Proteomes" id="UP000286415">
    <property type="component" value="Unassembled WGS sequence"/>
</dbReference>
<dbReference type="SMART" id="SM00369">
    <property type="entry name" value="LRR_TYP"/>
    <property type="match status" value="6"/>
</dbReference>
<dbReference type="Pfam" id="PF23598">
    <property type="entry name" value="LRR_14"/>
    <property type="match status" value="2"/>
</dbReference>
<protein>
    <recommendedName>
        <fullName evidence="3">Disease resistance R13L4/SHOC-2-like LRR domain-containing protein</fullName>
    </recommendedName>
</protein>
<dbReference type="InterPro" id="IPR003591">
    <property type="entry name" value="Leu-rich_rpt_typical-subtyp"/>
</dbReference>
<name>A0A8T1M2I8_CLOSI</name>
<evidence type="ECO:0000313" key="5">
    <source>
        <dbReference type="Proteomes" id="UP000286415"/>
    </source>
</evidence>
<dbReference type="PROSITE" id="PS51450">
    <property type="entry name" value="LRR"/>
    <property type="match status" value="2"/>
</dbReference>
<dbReference type="PANTHER" id="PTHR48051">
    <property type="match status" value="1"/>
</dbReference>
<keyword evidence="5" id="KW-1185">Reference proteome</keyword>
<reference evidence="4 5" key="2">
    <citation type="journal article" date="2021" name="Genomics">
        <title>High-quality reference genome for Clonorchis sinensis.</title>
        <authorList>
            <person name="Young N.D."/>
            <person name="Stroehlein A.J."/>
            <person name="Kinkar L."/>
            <person name="Wang T."/>
            <person name="Sohn W.M."/>
            <person name="Chang B.C.H."/>
            <person name="Kaur P."/>
            <person name="Weisz D."/>
            <person name="Dudchenko O."/>
            <person name="Aiden E.L."/>
            <person name="Korhonen P.K."/>
            <person name="Gasser R.B."/>
        </authorList>
    </citation>
    <scope>NUCLEOTIDE SEQUENCE [LARGE SCALE GENOMIC DNA]</scope>
    <source>
        <strain evidence="4">Cs-k2</strain>
    </source>
</reference>
<dbReference type="OrthoDB" id="1394818at2759"/>
<dbReference type="InterPro" id="IPR001611">
    <property type="entry name" value="Leu-rich_rpt"/>
</dbReference>
<gene>
    <name evidence="4" type="ORF">CSKR_101132</name>
</gene>
<dbReference type="SUPFAM" id="SSF52058">
    <property type="entry name" value="L domain-like"/>
    <property type="match status" value="1"/>
</dbReference>
<organism evidence="4 5">
    <name type="scientific">Clonorchis sinensis</name>
    <name type="common">Chinese liver fluke</name>
    <dbReference type="NCBI Taxonomy" id="79923"/>
    <lineage>
        <taxon>Eukaryota</taxon>
        <taxon>Metazoa</taxon>
        <taxon>Spiralia</taxon>
        <taxon>Lophotrochozoa</taxon>
        <taxon>Platyhelminthes</taxon>
        <taxon>Trematoda</taxon>
        <taxon>Digenea</taxon>
        <taxon>Opisthorchiida</taxon>
        <taxon>Opisthorchiata</taxon>
        <taxon>Opisthorchiidae</taxon>
        <taxon>Clonorchis</taxon>
    </lineage>
</organism>
<proteinExistence type="predicted"/>
<dbReference type="EMBL" id="NIRI02000056">
    <property type="protein sequence ID" value="KAG5443567.1"/>
    <property type="molecule type" value="Genomic_DNA"/>
</dbReference>
<dbReference type="InterPro" id="IPR050216">
    <property type="entry name" value="LRR_domain-containing"/>
</dbReference>
<feature type="domain" description="Disease resistance R13L4/SHOC-2-like LRR" evidence="3">
    <location>
        <begin position="78"/>
        <end position="139"/>
    </location>
</feature>
<evidence type="ECO:0000256" key="1">
    <source>
        <dbReference type="ARBA" id="ARBA00022614"/>
    </source>
</evidence>
<reference evidence="4 5" key="1">
    <citation type="journal article" date="2018" name="Biotechnol. Adv.">
        <title>Improved genomic resources and new bioinformatic workflow for the carcinogenic parasite Clonorchis sinensis: Biotechnological implications.</title>
        <authorList>
            <person name="Wang D."/>
            <person name="Korhonen P.K."/>
            <person name="Gasser R.B."/>
            <person name="Young N.D."/>
        </authorList>
    </citation>
    <scope>NUCLEOTIDE SEQUENCE [LARGE SCALE GENOMIC DNA]</scope>
    <source>
        <strain evidence="4">Cs-k2</strain>
    </source>
</reference>
<evidence type="ECO:0000256" key="2">
    <source>
        <dbReference type="ARBA" id="ARBA00022737"/>
    </source>
</evidence>
<evidence type="ECO:0000313" key="4">
    <source>
        <dbReference type="EMBL" id="KAG5443567.1"/>
    </source>
</evidence>
<accession>A0A8T1M2I8</accession>
<dbReference type="GO" id="GO:0005737">
    <property type="term" value="C:cytoplasm"/>
    <property type="evidence" value="ECO:0007669"/>
    <property type="project" value="TreeGrafter"/>
</dbReference>
<dbReference type="InterPro" id="IPR055414">
    <property type="entry name" value="LRR_R13L4/SHOC2-like"/>
</dbReference>
<evidence type="ECO:0000259" key="3">
    <source>
        <dbReference type="Pfam" id="PF23598"/>
    </source>
</evidence>
<dbReference type="PANTHER" id="PTHR48051:SF54">
    <property type="entry name" value="LEUCINE-RICH REPEAT-CONTAINING PROTEIN"/>
    <property type="match status" value="1"/>
</dbReference>
<dbReference type="SMART" id="SM00364">
    <property type="entry name" value="LRR_BAC"/>
    <property type="match status" value="4"/>
</dbReference>
<keyword evidence="2" id="KW-0677">Repeat</keyword>
<dbReference type="SMART" id="SM00365">
    <property type="entry name" value="LRR_SD22"/>
    <property type="match status" value="3"/>
</dbReference>
<dbReference type="Gene3D" id="3.80.10.10">
    <property type="entry name" value="Ribonuclease Inhibitor"/>
    <property type="match status" value="1"/>
</dbReference>
<dbReference type="AlphaFoldDB" id="A0A8T1M2I8"/>
<keyword evidence="1" id="KW-0433">Leucine-rich repeat</keyword>
<sequence length="493" mass="55604">MNAGCEKTTAFKMAGTSLRLHIETEDREYPSMYKLKLQGKDLENVPAELFTLRELEVLCMSPDRQSSLNYKLCNVPPEIGYLTRLRILLLDTNDLHNLPAEIGSLTRLEKLSVSNNRIRQLPPTIADLKNLHTLHLANNQFSEFPAPILQLENLKFLDMCSNQLRVLPPAIGNLKNLETLLLFDNQLSELPEEFGELTRLRCLWLGDNFLQSLPKSITKLEHLMWTPLLCPTATVDGNPLVNPPAKDVLHPVGLTGAESRVYVTSDAIPVFEFVKDLHGPLQTDDLFANGSTTKFARKRFDTNDINTIAPVPRADVLHPVGLTGAESRVYVTSGAIPIFEFVKDLHGPLQTDDPFANGSTTKFARKRFDTNDINTIAPVPRARILHIGLFYCFRLSVNMIKQRRQGPMSTPPRKLRDNDLLHGKRTSRNATNTQVDQNRNLQKALVSPKAWSIAWSNACFDEVSCCSFCHPHLYVNFGFRKLAGIKCENRREL</sequence>
<feature type="domain" description="Disease resistance R13L4/SHOC-2-like LRR" evidence="3">
    <location>
        <begin position="149"/>
        <end position="223"/>
    </location>
</feature>
<dbReference type="InterPro" id="IPR032675">
    <property type="entry name" value="LRR_dom_sf"/>
</dbReference>